<reference evidence="2" key="2">
    <citation type="journal article" date="2023" name="Proc. Natl. Acad. Sci. U.S.A.">
        <title>A global phylogenomic analysis of the shiitake genus Lentinula.</title>
        <authorList>
            <person name="Sierra-Patev S."/>
            <person name="Min B."/>
            <person name="Naranjo-Ortiz M."/>
            <person name="Looney B."/>
            <person name="Konkel Z."/>
            <person name="Slot J.C."/>
            <person name="Sakamoto Y."/>
            <person name="Steenwyk J.L."/>
            <person name="Rokas A."/>
            <person name="Carro J."/>
            <person name="Camarero S."/>
            <person name="Ferreira P."/>
            <person name="Molpeceres G."/>
            <person name="Ruiz-Duenas F.J."/>
            <person name="Serrano A."/>
            <person name="Henrissat B."/>
            <person name="Drula E."/>
            <person name="Hughes K.W."/>
            <person name="Mata J.L."/>
            <person name="Ishikawa N.K."/>
            <person name="Vargas-Isla R."/>
            <person name="Ushijima S."/>
            <person name="Smith C.A."/>
            <person name="Donoghue J."/>
            <person name="Ahrendt S."/>
            <person name="Andreopoulos W."/>
            <person name="He G."/>
            <person name="LaButti K."/>
            <person name="Lipzen A."/>
            <person name="Ng V."/>
            <person name="Riley R."/>
            <person name="Sandor L."/>
            <person name="Barry K."/>
            <person name="Martinez A.T."/>
            <person name="Xiao Y."/>
            <person name="Gibbons J.G."/>
            <person name="Terashima K."/>
            <person name="Grigoriev I.V."/>
            <person name="Hibbett D."/>
        </authorList>
    </citation>
    <scope>NUCLEOTIDE SEQUENCE</scope>
    <source>
        <strain evidence="2">Sp2 HRB7682 ss15</strain>
    </source>
</reference>
<proteinExistence type="predicted"/>
<accession>A0A9W9DSX3</accession>
<gene>
    <name evidence="2" type="ORF">C8J55DRAFT_510850</name>
</gene>
<keyword evidence="1" id="KW-0560">Oxidoreductase</keyword>
<evidence type="ECO:0000256" key="1">
    <source>
        <dbReference type="ARBA" id="ARBA00023002"/>
    </source>
</evidence>
<sequence length="592" mass="64906">MCSHSSSYALMMEVDLNGIASAWLSQLSYSLDLKNAASCASLFHPNGWLRDLLVFTWNLRTLNGHGQILDYLSSNMESTTISELKITQDAYFKPSPGDLPGSVSSGFTFSTPIANGKGLFTLTRSNSEPEVWKAFTLLVSLDSLNGHEPIGAEQGVYHGNSLCWSEVREQRARIIEANPHVLIVGAGQNGLQVAARFKQMGILTLVIDKNGRIGDQWRKRYPSLTLHTTKQHHTMLFQPYPETWPRYTPRDKVADWLEQYAVSQDLVVWMKSQPIPVPSYDKEKREWAVTIDRDGQILTINPKHIVLATGTLGGPYTPVIEGHDLFQGQILHSDSYAGGPQFSGKRVVVIGTGNSGADIALDLHVRGAQSVTLLQRSATCVQSSKTVVEMLDQVWSPDVPTEVADYRSAGTPFNLIKQILRERKDITWEKDKDLLEGLIKAGMDVNLGPDGSGILPLVAERGGGYWMDVGCGECVISGKIKVKSGVGIHKFTQGGLLLDDDMVLEADIIVFATGFINIRSVMRGIFGDAIDQAGPAGGMDEEGEMNGAYRPTGHPGLWYAPGDFQASRFGSRLLAIQLQAIQLGYMKQDIQA</sequence>
<evidence type="ECO:0000313" key="2">
    <source>
        <dbReference type="EMBL" id="KAJ4482873.1"/>
    </source>
</evidence>
<comment type="caution">
    <text evidence="2">The sequence shown here is derived from an EMBL/GenBank/DDBJ whole genome shotgun (WGS) entry which is preliminary data.</text>
</comment>
<evidence type="ECO:0000313" key="3">
    <source>
        <dbReference type="Proteomes" id="UP001150238"/>
    </source>
</evidence>
<dbReference type="Pfam" id="PF13738">
    <property type="entry name" value="Pyr_redox_3"/>
    <property type="match status" value="1"/>
</dbReference>
<dbReference type="Proteomes" id="UP001150238">
    <property type="component" value="Unassembled WGS sequence"/>
</dbReference>
<dbReference type="PANTHER" id="PTHR43539:SF68">
    <property type="entry name" value="FLAVIN-BINDING MONOOXYGENASE-LIKE PROTEIN (AFU_ORTHOLOGUE AFUA_4G09220)"/>
    <property type="match status" value="1"/>
</dbReference>
<dbReference type="EMBL" id="JANVFS010000013">
    <property type="protein sequence ID" value="KAJ4482873.1"/>
    <property type="molecule type" value="Genomic_DNA"/>
</dbReference>
<dbReference type="PANTHER" id="PTHR43539">
    <property type="entry name" value="FLAVIN-BINDING MONOOXYGENASE-LIKE PROTEIN (AFU_ORTHOLOGUE AFUA_4G09220)"/>
    <property type="match status" value="1"/>
</dbReference>
<dbReference type="GO" id="GO:0004497">
    <property type="term" value="F:monooxygenase activity"/>
    <property type="evidence" value="ECO:0007669"/>
    <property type="project" value="TreeGrafter"/>
</dbReference>
<dbReference type="PRINTS" id="PR00368">
    <property type="entry name" value="FADPNR"/>
</dbReference>
<reference evidence="2" key="1">
    <citation type="submission" date="2022-08" db="EMBL/GenBank/DDBJ databases">
        <authorList>
            <consortium name="DOE Joint Genome Institute"/>
            <person name="Min B."/>
            <person name="Riley R."/>
            <person name="Sierra-Patev S."/>
            <person name="Naranjo-Ortiz M."/>
            <person name="Looney B."/>
            <person name="Konkel Z."/>
            <person name="Slot J.C."/>
            <person name="Sakamoto Y."/>
            <person name="Steenwyk J.L."/>
            <person name="Rokas A."/>
            <person name="Carro J."/>
            <person name="Camarero S."/>
            <person name="Ferreira P."/>
            <person name="Molpeceres G."/>
            <person name="Ruiz-Duenas F.J."/>
            <person name="Serrano A."/>
            <person name="Henrissat B."/>
            <person name="Drula E."/>
            <person name="Hughes K.W."/>
            <person name="Mata J.L."/>
            <person name="Ishikawa N.K."/>
            <person name="Vargas-Isla R."/>
            <person name="Ushijima S."/>
            <person name="Smith C.A."/>
            <person name="Ahrendt S."/>
            <person name="Andreopoulos W."/>
            <person name="He G."/>
            <person name="Labutti K."/>
            <person name="Lipzen A."/>
            <person name="Ng V."/>
            <person name="Sandor L."/>
            <person name="Barry K."/>
            <person name="Martinez A.T."/>
            <person name="Xiao Y."/>
            <person name="Gibbons J.G."/>
            <person name="Terashima K."/>
            <person name="Hibbett D.S."/>
            <person name="Grigoriev I.V."/>
        </authorList>
    </citation>
    <scope>NUCLEOTIDE SEQUENCE</scope>
    <source>
        <strain evidence="2">Sp2 HRB7682 ss15</strain>
    </source>
</reference>
<dbReference type="InterPro" id="IPR050982">
    <property type="entry name" value="Auxin_biosynth/cation_transpt"/>
</dbReference>
<protein>
    <submittedName>
        <fullName evidence="2">FAD/NAD-P-binding domain-containing protein</fullName>
    </submittedName>
</protein>
<dbReference type="PRINTS" id="PR00411">
    <property type="entry name" value="PNDRDTASEI"/>
</dbReference>
<dbReference type="SUPFAM" id="SSF51905">
    <property type="entry name" value="FAD/NAD(P)-binding domain"/>
    <property type="match status" value="2"/>
</dbReference>
<organism evidence="2 3">
    <name type="scientific">Lentinula lateritia</name>
    <dbReference type="NCBI Taxonomy" id="40482"/>
    <lineage>
        <taxon>Eukaryota</taxon>
        <taxon>Fungi</taxon>
        <taxon>Dikarya</taxon>
        <taxon>Basidiomycota</taxon>
        <taxon>Agaricomycotina</taxon>
        <taxon>Agaricomycetes</taxon>
        <taxon>Agaricomycetidae</taxon>
        <taxon>Agaricales</taxon>
        <taxon>Marasmiineae</taxon>
        <taxon>Omphalotaceae</taxon>
        <taxon>Lentinula</taxon>
    </lineage>
</organism>
<dbReference type="Gene3D" id="3.50.50.60">
    <property type="entry name" value="FAD/NAD(P)-binding domain"/>
    <property type="match status" value="1"/>
</dbReference>
<dbReference type="GO" id="GO:0050660">
    <property type="term" value="F:flavin adenine dinucleotide binding"/>
    <property type="evidence" value="ECO:0007669"/>
    <property type="project" value="TreeGrafter"/>
</dbReference>
<dbReference type="InterPro" id="IPR036188">
    <property type="entry name" value="FAD/NAD-bd_sf"/>
</dbReference>
<name>A0A9W9DSX3_9AGAR</name>
<dbReference type="AlphaFoldDB" id="A0A9W9DSX3"/>